<dbReference type="AlphaFoldDB" id="A0A2W6MXF0"/>
<dbReference type="PANTHER" id="PTHR35531:SF1">
    <property type="entry name" value="INNER MEMBRANE PROTEIN YBCI-RELATED"/>
    <property type="match status" value="1"/>
</dbReference>
<feature type="chain" id="PRO_5015967866" description="TcpI" evidence="2">
    <location>
        <begin position="21"/>
        <end position="168"/>
    </location>
</feature>
<dbReference type="InterPro" id="IPR016956">
    <property type="entry name" value="YdjM"/>
</dbReference>
<keyword evidence="1" id="KW-0472">Membrane</keyword>
<dbReference type="EMBL" id="NBIU01000001">
    <property type="protein sequence ID" value="PZT49032.1"/>
    <property type="molecule type" value="Genomic_DNA"/>
</dbReference>
<evidence type="ECO:0000256" key="1">
    <source>
        <dbReference type="SAM" id="Phobius"/>
    </source>
</evidence>
<dbReference type="PIRSF" id="PIRSF030780">
    <property type="entry name" value="Md_memb_hyd_prd"/>
    <property type="match status" value="1"/>
</dbReference>
<dbReference type="OrthoDB" id="5459053at2"/>
<reference evidence="3 4" key="1">
    <citation type="submission" date="2017-03" db="EMBL/GenBank/DDBJ databases">
        <title>Genomic and clinical evidence uncovers the enterohepatic species Helicobacter valdiviensis as a potential human intestinal pathogen.</title>
        <authorList>
            <person name="Fresia P."/>
            <person name="Jara R."/>
            <person name="Sierra R."/>
            <person name="Ferres I."/>
            <person name="Greif G."/>
            <person name="Iraola G."/>
            <person name="Collado L."/>
        </authorList>
    </citation>
    <scope>NUCLEOTIDE SEQUENCE [LARGE SCALE GENOMIC DNA]</scope>
    <source>
        <strain evidence="3 4">WBE14</strain>
    </source>
</reference>
<feature type="signal peptide" evidence="2">
    <location>
        <begin position="1"/>
        <end position="20"/>
    </location>
</feature>
<keyword evidence="4" id="KW-1185">Reference proteome</keyword>
<keyword evidence="2" id="KW-0732">Signal</keyword>
<dbReference type="InterPro" id="IPR007404">
    <property type="entry name" value="YdjM-like"/>
</dbReference>
<accession>A0A2W6MXF0</accession>
<dbReference type="PANTHER" id="PTHR35531">
    <property type="entry name" value="INNER MEMBRANE PROTEIN YBCI-RELATED"/>
    <property type="match status" value="1"/>
</dbReference>
<dbReference type="Proteomes" id="UP000249746">
    <property type="component" value="Unassembled WGS sequence"/>
</dbReference>
<proteinExistence type="predicted"/>
<gene>
    <name evidence="3" type="ORF">B6S12_00085</name>
</gene>
<keyword evidence="1" id="KW-1133">Transmembrane helix</keyword>
<feature type="transmembrane region" description="Helical" evidence="1">
    <location>
        <begin position="146"/>
        <end position="167"/>
    </location>
</feature>
<dbReference type="RefSeq" id="WP_111228782.1">
    <property type="nucleotide sequence ID" value="NZ_NBIU01000001.1"/>
</dbReference>
<feature type="transmembrane region" description="Helical" evidence="1">
    <location>
        <begin position="99"/>
        <end position="125"/>
    </location>
</feature>
<sequence>MLGKTHIAFSLSLSSLSALAYNHFYAPLDSILLWQFYIGVSFGAILPDIDEPNSLLGKKTFFISHILKILTGHRGLTHSFFFVSLFFALTFLIPNFETLMIGITLGIFLHLLGDMMTPSGVPILLPFSQKNFYILPLFMRFKTGGIVDKSIALLSIIAFILINKLILI</sequence>
<organism evidence="3 4">
    <name type="scientific">Helicobacter valdiviensis</name>
    <dbReference type="NCBI Taxonomy" id="1458358"/>
    <lineage>
        <taxon>Bacteria</taxon>
        <taxon>Pseudomonadati</taxon>
        <taxon>Campylobacterota</taxon>
        <taxon>Epsilonproteobacteria</taxon>
        <taxon>Campylobacterales</taxon>
        <taxon>Helicobacteraceae</taxon>
        <taxon>Helicobacter</taxon>
    </lineage>
</organism>
<comment type="caution">
    <text evidence="3">The sequence shown here is derived from an EMBL/GenBank/DDBJ whole genome shotgun (WGS) entry which is preliminary data.</text>
</comment>
<dbReference type="Pfam" id="PF04307">
    <property type="entry name" value="YdjM"/>
    <property type="match status" value="1"/>
</dbReference>
<protein>
    <recommendedName>
        <fullName evidence="5">TcpI</fullName>
    </recommendedName>
</protein>
<evidence type="ECO:0000313" key="3">
    <source>
        <dbReference type="EMBL" id="PZT49032.1"/>
    </source>
</evidence>
<evidence type="ECO:0000256" key="2">
    <source>
        <dbReference type="SAM" id="SignalP"/>
    </source>
</evidence>
<feature type="transmembrane region" description="Helical" evidence="1">
    <location>
        <begin position="75"/>
        <end position="93"/>
    </location>
</feature>
<evidence type="ECO:0008006" key="5">
    <source>
        <dbReference type="Google" id="ProtNLM"/>
    </source>
</evidence>
<evidence type="ECO:0000313" key="4">
    <source>
        <dbReference type="Proteomes" id="UP000249746"/>
    </source>
</evidence>
<keyword evidence="1" id="KW-0812">Transmembrane</keyword>
<name>A0A2W6MXF0_9HELI</name>